<evidence type="ECO:0000259" key="4">
    <source>
        <dbReference type="SMART" id="SM00446"/>
    </source>
</evidence>
<comment type="caution">
    <text evidence="5">The sequence shown here is derived from an EMBL/GenBank/DDBJ whole genome shotgun (WGS) entry which is preliminary data.</text>
</comment>
<dbReference type="InterPro" id="IPR036322">
    <property type="entry name" value="WD40_repeat_dom_sf"/>
</dbReference>
<dbReference type="SMART" id="SM00320">
    <property type="entry name" value="WD40"/>
    <property type="match status" value="4"/>
</dbReference>
<name>A0A565C9T9_9BRAS</name>
<dbReference type="PROSITE" id="PS50082">
    <property type="entry name" value="WD_REPEATS_2"/>
    <property type="match status" value="1"/>
</dbReference>
<feature type="repeat" description="WD" evidence="2">
    <location>
        <begin position="566"/>
        <end position="601"/>
    </location>
</feature>
<feature type="compositionally biased region" description="Low complexity" evidence="3">
    <location>
        <begin position="214"/>
        <end position="225"/>
    </location>
</feature>
<organism evidence="5 6">
    <name type="scientific">Arabis nemorensis</name>
    <dbReference type="NCBI Taxonomy" id="586526"/>
    <lineage>
        <taxon>Eukaryota</taxon>
        <taxon>Viridiplantae</taxon>
        <taxon>Streptophyta</taxon>
        <taxon>Embryophyta</taxon>
        <taxon>Tracheophyta</taxon>
        <taxon>Spermatophyta</taxon>
        <taxon>Magnoliopsida</taxon>
        <taxon>eudicotyledons</taxon>
        <taxon>Gunneridae</taxon>
        <taxon>Pentapetalae</taxon>
        <taxon>rosids</taxon>
        <taxon>malvids</taxon>
        <taxon>Brassicales</taxon>
        <taxon>Brassicaceae</taxon>
        <taxon>Arabideae</taxon>
        <taxon>Arabis</taxon>
    </lineage>
</organism>
<protein>
    <recommendedName>
        <fullName evidence="4">U2A'/phosphoprotein 32 family A C-terminal domain-containing protein</fullName>
    </recommendedName>
</protein>
<evidence type="ECO:0000256" key="2">
    <source>
        <dbReference type="PROSITE-ProRule" id="PRU00221"/>
    </source>
</evidence>
<dbReference type="PANTHER" id="PTHR47201">
    <property type="entry name" value="BNAC09G30780D PROTEIN"/>
    <property type="match status" value="1"/>
</dbReference>
<dbReference type="GO" id="GO:0071493">
    <property type="term" value="P:cellular response to UV-B"/>
    <property type="evidence" value="ECO:0007669"/>
    <property type="project" value="InterPro"/>
</dbReference>
<dbReference type="InterPro" id="IPR048514">
    <property type="entry name" value="DHU1_N"/>
</dbReference>
<dbReference type="AlphaFoldDB" id="A0A565C9T9"/>
<dbReference type="Pfam" id="PF00400">
    <property type="entry name" value="WD40"/>
    <property type="match status" value="1"/>
</dbReference>
<reference evidence="5" key="1">
    <citation type="submission" date="2019-07" db="EMBL/GenBank/DDBJ databases">
        <authorList>
            <person name="Dittberner H."/>
        </authorList>
    </citation>
    <scope>NUCLEOTIDE SEQUENCE [LARGE SCALE GENOMIC DNA]</scope>
</reference>
<dbReference type="SUPFAM" id="SSF50978">
    <property type="entry name" value="WD40 repeat-like"/>
    <property type="match status" value="1"/>
</dbReference>
<sequence>MAILTEIAILEQKYTESCKKHGVQPNTAILSALFEAVVKKSRNQRCIMNLLLDRVKYDDFHPLLELCNEINASEVEEIDLFVRSSCSLEDQYALSLIRSVNQKLRVVHLHDSFGKNFWRDFIQGLSCKVLNVRSLHFHKLNIVGEFAQLHTLILDKNRLLGFGEGCFSCMPQLTHLSMCDTLVSDLWTTTAALLKLPSLKELRFQIWICCSDSSPLKSQSSSSSSTRDDENRFNESNSPIGAGFSDVFEHMDPDLPVEETLHSMDFSYEIPEQELNGEVFMRKKVRKAKIPYQSDDVSPVGSFTRQFGNVGLKYISSKASPICFKKHYRMYMINSLPKLKVLDDLAIRKSDRDRAIETYSTNFEHLPYKRKKKESVVRVLEKRETRSSKGRSQNFYTRSLCASRMGSSSWPLLHSLPFSRIHREDENRRLSPRQFEYHPLDPSLMVFGTLDGEVVVLNHESGKIVRYIPSHGAQSSILGLCWLKMYPSMVIAGSANGSLKLYDIQKASKTVTTSSHAASGSVTYDEFDQLTSVHVNSMDKLFLASGYSKDVALYDIGSGKRLQVFADMHQEHINVVKFANHSPFLFATSSFDKDVKLWDLRQEPSRPCYTASSTKGNVMVCFSPDDRYLLTSAVDNEVKQLLTVDGRLHLNFEIVPTGSSMNYTRSYYMNGNDYIVSGSCDENVIRVCCAQTGRRLRDVSLEGNDSDFSMMFVQSLRGDPFRDFNMSVLAAYTRPSSVSEIVKVNLLASRDSIEEQSYGLRCYPSNSMGG</sequence>
<gene>
    <name evidence="5" type="ORF">ANE_LOCUS20835</name>
</gene>
<dbReference type="InterPro" id="IPR015943">
    <property type="entry name" value="WD40/YVTN_repeat-like_dom_sf"/>
</dbReference>
<keyword evidence="6" id="KW-1185">Reference proteome</keyword>
<dbReference type="InterPro" id="IPR046377">
    <property type="entry name" value="DHU1"/>
</dbReference>
<dbReference type="Gene3D" id="2.130.10.10">
    <property type="entry name" value="YVTN repeat-like/Quinoprotein amine dehydrogenase"/>
    <property type="match status" value="1"/>
</dbReference>
<dbReference type="Gene3D" id="3.80.10.10">
    <property type="entry name" value="Ribonuclease Inhibitor"/>
    <property type="match status" value="2"/>
</dbReference>
<dbReference type="EMBL" id="CABITT030000007">
    <property type="protein sequence ID" value="VVB10391.1"/>
    <property type="molecule type" value="Genomic_DNA"/>
</dbReference>
<dbReference type="OrthoDB" id="20669at2759"/>
<dbReference type="SMART" id="SM00446">
    <property type="entry name" value="LRRcap"/>
    <property type="match status" value="1"/>
</dbReference>
<proteinExistence type="predicted"/>
<keyword evidence="2" id="KW-0853">WD repeat</keyword>
<dbReference type="InterPro" id="IPR003603">
    <property type="entry name" value="U2A'_phosphoprotein32A_C"/>
</dbReference>
<accession>A0A565C9T9</accession>
<dbReference type="SUPFAM" id="SSF52047">
    <property type="entry name" value="RNI-like"/>
    <property type="match status" value="1"/>
</dbReference>
<dbReference type="Proteomes" id="UP000489600">
    <property type="component" value="Unassembled WGS sequence"/>
</dbReference>
<evidence type="ECO:0000256" key="3">
    <source>
        <dbReference type="SAM" id="MobiDB-lite"/>
    </source>
</evidence>
<dbReference type="GO" id="GO:0080008">
    <property type="term" value="C:Cul4-RING E3 ubiquitin ligase complex"/>
    <property type="evidence" value="ECO:0007669"/>
    <property type="project" value="InterPro"/>
</dbReference>
<dbReference type="InterPro" id="IPR032675">
    <property type="entry name" value="LRR_dom_sf"/>
</dbReference>
<dbReference type="PANTHER" id="PTHR47201:SF1">
    <property type="entry name" value="PROTEIN DWD HYPERSENSITIVE TO UV-B 1"/>
    <property type="match status" value="1"/>
</dbReference>
<evidence type="ECO:0000313" key="5">
    <source>
        <dbReference type="EMBL" id="VVB10391.1"/>
    </source>
</evidence>
<dbReference type="InterPro" id="IPR001680">
    <property type="entry name" value="WD40_rpt"/>
</dbReference>
<keyword evidence="1" id="KW-0677">Repeat</keyword>
<dbReference type="Pfam" id="PF20919">
    <property type="entry name" value="DHU1_N"/>
    <property type="match status" value="1"/>
</dbReference>
<feature type="domain" description="U2A'/phosphoprotein 32 family A C-terminal" evidence="4">
    <location>
        <begin position="325"/>
        <end position="343"/>
    </location>
</feature>
<evidence type="ECO:0000256" key="1">
    <source>
        <dbReference type="ARBA" id="ARBA00022737"/>
    </source>
</evidence>
<evidence type="ECO:0000313" key="6">
    <source>
        <dbReference type="Proteomes" id="UP000489600"/>
    </source>
</evidence>
<feature type="region of interest" description="Disordered" evidence="3">
    <location>
        <begin position="214"/>
        <end position="241"/>
    </location>
</feature>